<name>A0AAD9GPT6_9STRA</name>
<sequence length="84" mass="9083">MSLNDLKPANTKRARATAVKAFDRFLTVESTNMEHVRALIAVDSGRAGCILVTLMDKFGVYLAFHAGLGGNLYRATPLLNTSAK</sequence>
<dbReference type="EMBL" id="JASMQC010000009">
    <property type="protein sequence ID" value="KAK1942520.1"/>
    <property type="molecule type" value="Genomic_DNA"/>
</dbReference>
<proteinExistence type="predicted"/>
<evidence type="ECO:0000313" key="1">
    <source>
        <dbReference type="EMBL" id="KAK1942520.1"/>
    </source>
</evidence>
<reference evidence="1" key="1">
    <citation type="submission" date="2023-08" db="EMBL/GenBank/DDBJ databases">
        <title>Reference Genome Resource for the Citrus Pathogen Phytophthora citrophthora.</title>
        <authorList>
            <person name="Moller H."/>
            <person name="Coetzee B."/>
            <person name="Rose L.J."/>
            <person name="Van Niekerk J.M."/>
        </authorList>
    </citation>
    <scope>NUCLEOTIDE SEQUENCE</scope>
    <source>
        <strain evidence="1">STE-U-9442</strain>
    </source>
</reference>
<organism evidence="1 2">
    <name type="scientific">Phytophthora citrophthora</name>
    <dbReference type="NCBI Taxonomy" id="4793"/>
    <lineage>
        <taxon>Eukaryota</taxon>
        <taxon>Sar</taxon>
        <taxon>Stramenopiles</taxon>
        <taxon>Oomycota</taxon>
        <taxon>Peronosporomycetes</taxon>
        <taxon>Peronosporales</taxon>
        <taxon>Peronosporaceae</taxon>
        <taxon>Phytophthora</taxon>
    </lineage>
</organism>
<gene>
    <name evidence="1" type="ORF">P3T76_006019</name>
</gene>
<accession>A0AAD9GPT6</accession>
<keyword evidence="2" id="KW-1185">Reference proteome</keyword>
<protein>
    <submittedName>
        <fullName evidence="1">Uncharacterized protein</fullName>
    </submittedName>
</protein>
<dbReference type="AlphaFoldDB" id="A0AAD9GPT6"/>
<dbReference type="Proteomes" id="UP001259832">
    <property type="component" value="Unassembled WGS sequence"/>
</dbReference>
<evidence type="ECO:0000313" key="2">
    <source>
        <dbReference type="Proteomes" id="UP001259832"/>
    </source>
</evidence>
<comment type="caution">
    <text evidence="1">The sequence shown here is derived from an EMBL/GenBank/DDBJ whole genome shotgun (WGS) entry which is preliminary data.</text>
</comment>